<dbReference type="EMBL" id="QJVD01000001">
    <property type="protein sequence ID" value="PYI69566.1"/>
    <property type="molecule type" value="Genomic_DNA"/>
</dbReference>
<feature type="region of interest" description="Disordered" evidence="1">
    <location>
        <begin position="1"/>
        <end position="20"/>
    </location>
</feature>
<accession>A0A2V5M2C3</accession>
<dbReference type="GO" id="GO:0005886">
    <property type="term" value="C:plasma membrane"/>
    <property type="evidence" value="ECO:0007669"/>
    <property type="project" value="UniProtKB-SubCell"/>
</dbReference>
<proteinExistence type="predicted"/>
<dbReference type="GO" id="GO:0140359">
    <property type="term" value="F:ABC-type transporter activity"/>
    <property type="evidence" value="ECO:0007669"/>
    <property type="project" value="InterPro"/>
</dbReference>
<evidence type="ECO:0008006" key="5">
    <source>
        <dbReference type="Google" id="ProtNLM"/>
    </source>
</evidence>
<evidence type="ECO:0000313" key="3">
    <source>
        <dbReference type="EMBL" id="PYI69566.1"/>
    </source>
</evidence>
<reference evidence="3 4" key="1">
    <citation type="submission" date="2018-05" db="EMBL/GenBank/DDBJ databases">
        <title>Genetic diversity of glacier-inhabiting Cryobacterium bacteria in China and description of Cryobacterium mengkeensis sp. nov. and Arthrobacter glacialis sp. nov.</title>
        <authorList>
            <person name="Liu Q."/>
            <person name="Xin Y.-H."/>
        </authorList>
    </citation>
    <scope>NUCLEOTIDE SEQUENCE [LARGE SCALE GENOMIC DNA]</scope>
    <source>
        <strain evidence="3 4">LI2</strain>
    </source>
</reference>
<keyword evidence="4" id="KW-1185">Reference proteome</keyword>
<keyword evidence="2" id="KW-0472">Membrane</keyword>
<organism evidence="3 4">
    <name type="scientific">Arthrobacter livingstonensis</name>
    <dbReference type="NCBI Taxonomy" id="670078"/>
    <lineage>
        <taxon>Bacteria</taxon>
        <taxon>Bacillati</taxon>
        <taxon>Actinomycetota</taxon>
        <taxon>Actinomycetes</taxon>
        <taxon>Micrococcales</taxon>
        <taxon>Micrococcaceae</taxon>
        <taxon>Arthrobacter</taxon>
    </lineage>
</organism>
<dbReference type="Pfam" id="PF12679">
    <property type="entry name" value="ABC2_membrane_2"/>
    <property type="match status" value="1"/>
</dbReference>
<feature type="transmembrane region" description="Helical" evidence="2">
    <location>
        <begin position="147"/>
        <end position="170"/>
    </location>
</feature>
<feature type="transmembrane region" description="Helical" evidence="2">
    <location>
        <begin position="208"/>
        <end position="231"/>
    </location>
</feature>
<feature type="transmembrane region" description="Helical" evidence="2">
    <location>
        <begin position="95"/>
        <end position="115"/>
    </location>
</feature>
<feature type="transmembrane region" description="Helical" evidence="2">
    <location>
        <begin position="364"/>
        <end position="387"/>
    </location>
</feature>
<evidence type="ECO:0000256" key="1">
    <source>
        <dbReference type="SAM" id="MobiDB-lite"/>
    </source>
</evidence>
<name>A0A2V5M2C3_9MICC</name>
<comment type="caution">
    <text evidence="3">The sequence shown here is derived from an EMBL/GenBank/DDBJ whole genome shotgun (WGS) entry which is preliminary data.</text>
</comment>
<sequence>MSTEVEGPGPTPGTTDAGRHAGGLGAYWEGISAVVALEVRQRLRSRGWYILLAIWVVVIGFVTALTWSSWKVQVQAQGDFGVVAPGAAGQAPGSLIFEIVLAFVLLFGLLVAPAFSANAVNGDRAGGTLAILQVTLLRPGQILWGKFLASWLAGLAFLVVSIPFLLFGFLQGGLGMGHILVALLMMAVELGVVCAIGVGISALASRPLFSIVVTYLVVAALGVGTLIAFGLGSLVSQGTVQANQAYYKNTYVQEGSGGSDPAPGYPEMPSGITDQNNDYACYGPLTEQQAVRSDRVAWLLGMNPFVVVADAIPYPDRSTQGSYSQGVFESISQGARYVQAGPDATYQCAGGKITPLYLGQKAPLWPLGLGLQLALTAGILALGWRALRTPAGRLPKGTRVA</sequence>
<gene>
    <name evidence="3" type="ORF">CVV68_00145</name>
</gene>
<feature type="transmembrane region" description="Helical" evidence="2">
    <location>
        <begin position="48"/>
        <end position="70"/>
    </location>
</feature>
<dbReference type="OrthoDB" id="149032at2"/>
<dbReference type="Proteomes" id="UP000247832">
    <property type="component" value="Unassembled WGS sequence"/>
</dbReference>
<evidence type="ECO:0000256" key="2">
    <source>
        <dbReference type="SAM" id="Phobius"/>
    </source>
</evidence>
<protein>
    <recommendedName>
        <fullName evidence="5">ABC transporter permease</fullName>
    </recommendedName>
</protein>
<keyword evidence="2" id="KW-1133">Transmembrane helix</keyword>
<keyword evidence="2" id="KW-0812">Transmembrane</keyword>
<evidence type="ECO:0000313" key="4">
    <source>
        <dbReference type="Proteomes" id="UP000247832"/>
    </source>
</evidence>
<feature type="transmembrane region" description="Helical" evidence="2">
    <location>
        <begin position="176"/>
        <end position="201"/>
    </location>
</feature>
<dbReference type="RefSeq" id="WP_110498989.1">
    <property type="nucleotide sequence ID" value="NZ_QJVD01000001.1"/>
</dbReference>
<dbReference type="PANTHER" id="PTHR43471">
    <property type="entry name" value="ABC TRANSPORTER PERMEASE"/>
    <property type="match status" value="1"/>
</dbReference>
<dbReference type="AlphaFoldDB" id="A0A2V5M2C3"/>